<keyword evidence="2" id="KW-1133">Transmembrane helix</keyword>
<evidence type="ECO:0000313" key="3">
    <source>
        <dbReference type="EMBL" id="GCE12580.1"/>
    </source>
</evidence>
<feature type="transmembrane region" description="Helical" evidence="2">
    <location>
        <begin position="290"/>
        <end position="310"/>
    </location>
</feature>
<feature type="transmembrane region" description="Helical" evidence="2">
    <location>
        <begin position="260"/>
        <end position="284"/>
    </location>
</feature>
<feature type="coiled-coil region" evidence="1">
    <location>
        <begin position="67"/>
        <end position="144"/>
    </location>
</feature>
<sequence>MFSPDEIAQTTEALESMTEALEKVSRPLDRRVSASERRQNLLQHKHTDILPTVSPESPGVRLAWRQVIQLREENRHLRTELDYQQKELQQLQVEYDALKAELQEEIAVIHSGHGQEIAQYQSHLQEIMEERNRIHTQYLELEQHYHELADAFAEQLESRTRQFVEDATNAVLSDSEQTTYLLHDVVKTVELQVRQEEDKYLAETLYFKRELQKIADQLEQERQQIAEERQQLFAWQYNLRQQATLRYQVLHDRLRLRWRFASILTSLGLLALLVILQFIALALFHVRMVAALSLAILAPLLLCTLIFLIIESGPLKLLRHLMEASGVRTKK</sequence>
<dbReference type="Proteomes" id="UP000287352">
    <property type="component" value="Unassembled WGS sequence"/>
</dbReference>
<keyword evidence="2" id="KW-0812">Transmembrane</keyword>
<keyword evidence="2" id="KW-0472">Membrane</keyword>
<evidence type="ECO:0000256" key="2">
    <source>
        <dbReference type="SAM" id="Phobius"/>
    </source>
</evidence>
<protein>
    <submittedName>
        <fullName evidence="3">Uncharacterized protein</fullName>
    </submittedName>
</protein>
<comment type="caution">
    <text evidence="3">The sequence shown here is derived from an EMBL/GenBank/DDBJ whole genome shotgun (WGS) entry which is preliminary data.</text>
</comment>
<keyword evidence="4" id="KW-1185">Reference proteome</keyword>
<evidence type="ECO:0000313" key="4">
    <source>
        <dbReference type="Proteomes" id="UP000287352"/>
    </source>
</evidence>
<dbReference type="EMBL" id="BIFR01000001">
    <property type="protein sequence ID" value="GCE12580.1"/>
    <property type="molecule type" value="Genomic_DNA"/>
</dbReference>
<dbReference type="AlphaFoldDB" id="A0A402A0A5"/>
<keyword evidence="1" id="KW-0175">Coiled coil</keyword>
<accession>A0A402A0A5</accession>
<organism evidence="3 4">
    <name type="scientific">Tengunoibacter tsumagoiensis</name>
    <dbReference type="NCBI Taxonomy" id="2014871"/>
    <lineage>
        <taxon>Bacteria</taxon>
        <taxon>Bacillati</taxon>
        <taxon>Chloroflexota</taxon>
        <taxon>Ktedonobacteria</taxon>
        <taxon>Ktedonobacterales</taxon>
        <taxon>Dictyobacteraceae</taxon>
        <taxon>Tengunoibacter</taxon>
    </lineage>
</organism>
<reference evidence="4" key="1">
    <citation type="submission" date="2018-12" db="EMBL/GenBank/DDBJ databases">
        <title>Tengunoibacter tsumagoiensis gen. nov., sp. nov., Dictyobacter kobayashii sp. nov., D. alpinus sp. nov., and D. joshuensis sp. nov. and description of Dictyobacteraceae fam. nov. within the order Ktedonobacterales isolated from Tengu-no-mugimeshi.</title>
        <authorList>
            <person name="Wang C.M."/>
            <person name="Zheng Y."/>
            <person name="Sakai Y."/>
            <person name="Toyoda A."/>
            <person name="Minakuchi Y."/>
            <person name="Abe K."/>
            <person name="Yokota A."/>
            <person name="Yabe S."/>
        </authorList>
    </citation>
    <scope>NUCLEOTIDE SEQUENCE [LARGE SCALE GENOMIC DNA]</scope>
    <source>
        <strain evidence="4">Uno3</strain>
    </source>
</reference>
<dbReference type="RefSeq" id="WP_126580189.1">
    <property type="nucleotide sequence ID" value="NZ_BIFR01000001.1"/>
</dbReference>
<evidence type="ECO:0000256" key="1">
    <source>
        <dbReference type="SAM" id="Coils"/>
    </source>
</evidence>
<dbReference type="OrthoDB" id="153748at2"/>
<proteinExistence type="predicted"/>
<gene>
    <name evidence="3" type="ORF">KTT_24390</name>
</gene>
<name>A0A402A0A5_9CHLR</name>